<dbReference type="Proteomes" id="UP000639051">
    <property type="component" value="Unassembled WGS sequence"/>
</dbReference>
<dbReference type="EMBL" id="JAERRC010000047">
    <property type="protein sequence ID" value="MBL0707409.1"/>
    <property type="molecule type" value="Genomic_DNA"/>
</dbReference>
<feature type="non-terminal residue" evidence="1">
    <location>
        <position position="516"/>
    </location>
</feature>
<keyword evidence="2" id="KW-1185">Reference proteome</keyword>
<evidence type="ECO:0000313" key="2">
    <source>
        <dbReference type="Proteomes" id="UP000639051"/>
    </source>
</evidence>
<evidence type="ECO:0000313" key="1">
    <source>
        <dbReference type="EMBL" id="MBL0707409.1"/>
    </source>
</evidence>
<sequence length="516" mass="56639">MNNQFGQDAWIDYLERIEQSEPRIEALGITDYCSIDEYETVLTYQVAGRLPDVCLIFPNVELRLPTATTRDRPVNIHLLVSPEDPNHVEEIRRFLRTLKFSYGRESYVCGREDLVRLGKAYNSSITDERAALAAGTNLFKVTLENLKQSLEESAWAQRNVIVGVAAGSTDGTSGLRDVGGSLDAVRVEIERIARVIFASSPAQRTFWVGDGPLSVEDLTERYDGPKACIHGSDAHKLTDVGNPAENRYTWIKGDATFEALRQACLEPKERVVVAEQPPNGALNYRVIDTITVSGAEWMATPSIPLAPGLVAIIGARGSRKTALADLIAAGAGAGSTDESDQTFLQRARHHVEGTSVALAWGDGGSSEIDLPADFLLTDDMPRAQYLSQQFVERLCSSEGITDELLTEIERVIFEAHPYEDRLGASSFRELLDIRASHGRDLRRFAESEMDRLAEQIEAERAANDELPGLSKERSRLAGVLKEDKRARSGLVVTGGEARAMRLEALNGALAAKQAEV</sequence>
<organism evidence="1 2">
    <name type="scientific">Sinomonas cellulolyticus</name>
    <dbReference type="NCBI Taxonomy" id="2801916"/>
    <lineage>
        <taxon>Bacteria</taxon>
        <taxon>Bacillati</taxon>
        <taxon>Actinomycetota</taxon>
        <taxon>Actinomycetes</taxon>
        <taxon>Micrococcales</taxon>
        <taxon>Micrococcaceae</taxon>
        <taxon>Sinomonas</taxon>
    </lineage>
</organism>
<proteinExistence type="predicted"/>
<reference evidence="1 2" key="1">
    <citation type="submission" date="2021-01" db="EMBL/GenBank/DDBJ databases">
        <title>Genome public.</title>
        <authorList>
            <person name="Liu C."/>
            <person name="Sun Q."/>
        </authorList>
    </citation>
    <scope>NUCLEOTIDE SEQUENCE [LARGE SCALE GENOMIC DNA]</scope>
    <source>
        <strain evidence="1 2">JC656</strain>
    </source>
</reference>
<gene>
    <name evidence="1" type="ORF">JJE72_18085</name>
</gene>
<protein>
    <submittedName>
        <fullName evidence="1">Uncharacterized protein</fullName>
    </submittedName>
</protein>
<accession>A0ABS1K7A3</accession>
<comment type="caution">
    <text evidence="1">The sequence shown here is derived from an EMBL/GenBank/DDBJ whole genome shotgun (WGS) entry which is preliminary data.</text>
</comment>
<name>A0ABS1K7A3_9MICC</name>